<evidence type="ECO:0000313" key="2">
    <source>
        <dbReference type="EMBL" id="CAK0792056.1"/>
    </source>
</evidence>
<evidence type="ECO:0000256" key="1">
    <source>
        <dbReference type="SAM" id="MobiDB-lite"/>
    </source>
</evidence>
<proteinExistence type="predicted"/>
<reference evidence="2" key="1">
    <citation type="submission" date="2023-10" db="EMBL/GenBank/DDBJ databases">
        <authorList>
            <person name="Chen Y."/>
            <person name="Shah S."/>
            <person name="Dougan E. K."/>
            <person name="Thang M."/>
            <person name="Chan C."/>
        </authorList>
    </citation>
    <scope>NUCLEOTIDE SEQUENCE [LARGE SCALE GENOMIC DNA]</scope>
</reference>
<dbReference type="EMBL" id="CAUYUJ010000703">
    <property type="protein sequence ID" value="CAK0792056.1"/>
    <property type="molecule type" value="Genomic_DNA"/>
</dbReference>
<gene>
    <name evidence="2" type="ORF">PCOR1329_LOCUS2773</name>
</gene>
<name>A0ABN9PNX1_9DINO</name>
<sequence length="1082" mass="117051">MARASAAALTVEIAVTDEATSADGGVGLRRYLLEQCKCGQMTATAVSTTAWWATKAGAVGIDDLALHPSGTHHSEHLSAAIQTRADTAFYTAGAPMWDSETNRRVLVDFPVNLPHEQFAEEWFHDPSAWDPAGFDAMNLSPVFHTHDRIVAWSCNILAEGTHPEFNHLGLPFADELRHSQRGFPLADGRVCALTEMRADLLEIVQSLGLKNFSNYLNPCFACSSNRDSLRDFPATMEDNAWLQRDATAYDITLMRALVKREVHDKRALKNLMKSMAFGDKSSGCTLCEDFAPLDLKKGCRLIEAGEVVDVHDLMSIELPAVFTFFDTNINMGLNVVCPLFIIKGFTVQRSQAHLLPQRRRDQVGKITFKMFDKGRLKAKAAESRHLLPLAPLLCRGNAHLFGQQSGLLAAAREALENVQDVMQREPRSPAGAGAPQLALCTAVGATVIVLRLLSRPQTPSPSLQDVGKIGLEQQKRVVVNDMVEGMAAWPRALRELQYLAGSTNHVVTIPCVNLTSGRSTSCKHGGAKSFADLFDLTDWGLTPFDAELDSDQCVRFSMCSLPSCAGDMAPKTIQEWTDAVSSCRSVGVEALSADRVVVQHTQLSTARIDNLMSPVPEATISHPGRADNWPQFNFSAAREAEVERILAANGLRPSTGGHAGNYVVYNWRSEAVADINYTQCAQELLSHIRAHSIKSGKRLVLVSDMPFNISAMPSLWGSGALKIGREPTFPAARKMLIDAGFTKIEIMATKAGYDLRRVPPSYVSIWDAIIARGGEKLVLCRAEECARCALHGSKFMSLLSLSADSAPLPHGQAGVLSRRLKIYTRIARIPKLALPELLPCTRCFVAAVTSEALKFMAKETYNKGSEAAQLRQEWANKYRLPLQAVGLEDDVGNELNLDDTPSSLGWKPGADVVRVVAFPKEEAYMERESGQTNLPQAGAATASAQLSASNGDGARAEAELAAPAAAPPPDSNKGEQVGSGKRAAAASAAEAPPKQAKVGSAAAPKKAAGSAKSAAAARASEASPEGDEKIIFQQSNPKRAGSDSYNRYEKYKKAKTPNEAIRLGALKGDIKNDFQKGFVKRA</sequence>
<accession>A0ABN9PNX1</accession>
<feature type="compositionally biased region" description="Low complexity" evidence="1">
    <location>
        <begin position="983"/>
        <end position="1023"/>
    </location>
</feature>
<dbReference type="Proteomes" id="UP001189429">
    <property type="component" value="Unassembled WGS sequence"/>
</dbReference>
<organism evidence="2 3">
    <name type="scientific">Prorocentrum cordatum</name>
    <dbReference type="NCBI Taxonomy" id="2364126"/>
    <lineage>
        <taxon>Eukaryota</taxon>
        <taxon>Sar</taxon>
        <taxon>Alveolata</taxon>
        <taxon>Dinophyceae</taxon>
        <taxon>Prorocentrales</taxon>
        <taxon>Prorocentraceae</taxon>
        <taxon>Prorocentrum</taxon>
    </lineage>
</organism>
<comment type="caution">
    <text evidence="2">The sequence shown here is derived from an EMBL/GenBank/DDBJ whole genome shotgun (WGS) entry which is preliminary data.</text>
</comment>
<feature type="region of interest" description="Disordered" evidence="1">
    <location>
        <begin position="924"/>
        <end position="1051"/>
    </location>
</feature>
<feature type="compositionally biased region" description="Low complexity" evidence="1">
    <location>
        <begin position="937"/>
        <end position="949"/>
    </location>
</feature>
<protein>
    <submittedName>
        <fullName evidence="2">Uncharacterized protein</fullName>
    </submittedName>
</protein>
<keyword evidence="3" id="KW-1185">Reference proteome</keyword>
<evidence type="ECO:0000313" key="3">
    <source>
        <dbReference type="Proteomes" id="UP001189429"/>
    </source>
</evidence>